<accession>A0A1E3IRI4</accession>
<dbReference type="GO" id="GO:0006508">
    <property type="term" value="P:proteolysis"/>
    <property type="evidence" value="ECO:0007669"/>
    <property type="project" value="TreeGrafter"/>
</dbReference>
<organism evidence="6 7">
    <name type="scientific">Cryptococcus depauperatus CBS 7841</name>
    <dbReference type="NCBI Taxonomy" id="1295531"/>
    <lineage>
        <taxon>Eukaryota</taxon>
        <taxon>Fungi</taxon>
        <taxon>Dikarya</taxon>
        <taxon>Basidiomycota</taxon>
        <taxon>Agaricomycotina</taxon>
        <taxon>Tremellomycetes</taxon>
        <taxon>Tremellales</taxon>
        <taxon>Cryptococcaceae</taxon>
        <taxon>Cryptococcus</taxon>
    </lineage>
</organism>
<protein>
    <submittedName>
        <fullName evidence="6">Uncharacterized protein</fullName>
    </submittedName>
</protein>
<keyword evidence="3" id="KW-0479">Metal-binding</keyword>
<dbReference type="Proteomes" id="UP000094043">
    <property type="component" value="Chromosome 2"/>
</dbReference>
<evidence type="ECO:0000256" key="3">
    <source>
        <dbReference type="ARBA" id="ARBA00022723"/>
    </source>
</evidence>
<dbReference type="GO" id="GO:0070006">
    <property type="term" value="F:metalloaminopeptidase activity"/>
    <property type="evidence" value="ECO:0007669"/>
    <property type="project" value="InterPro"/>
</dbReference>
<dbReference type="InterPro" id="IPR052433">
    <property type="entry name" value="X-Pro_dipept-like"/>
</dbReference>
<dbReference type="InterPro" id="IPR000994">
    <property type="entry name" value="Pept_M24"/>
</dbReference>
<proteinExistence type="inferred from homology"/>
<dbReference type="Pfam" id="PF00557">
    <property type="entry name" value="Peptidase_M24"/>
    <property type="match status" value="1"/>
</dbReference>
<keyword evidence="4" id="KW-0378">Hydrolase</keyword>
<dbReference type="InterPro" id="IPR036005">
    <property type="entry name" value="Creatinase/aminopeptidase-like"/>
</dbReference>
<dbReference type="SUPFAM" id="SSF53092">
    <property type="entry name" value="Creatinase/prolidase N-terminal domain"/>
    <property type="match status" value="1"/>
</dbReference>
<dbReference type="RefSeq" id="XP_066067532.1">
    <property type="nucleotide sequence ID" value="XM_066211435.1"/>
</dbReference>
<dbReference type="GO" id="GO:0030145">
    <property type="term" value="F:manganese ion binding"/>
    <property type="evidence" value="ECO:0007669"/>
    <property type="project" value="InterPro"/>
</dbReference>
<keyword evidence="5" id="KW-0464">Manganese</keyword>
<dbReference type="InterPro" id="IPR007865">
    <property type="entry name" value="Aminopep_P_N"/>
</dbReference>
<comment type="similarity">
    <text evidence="2">Belongs to the peptidase M24B family.</text>
</comment>
<dbReference type="PANTHER" id="PTHR43226:SF1">
    <property type="entry name" value="XAA-PRO DIPEPTIDASE"/>
    <property type="match status" value="1"/>
</dbReference>
<dbReference type="CDD" id="cd01087">
    <property type="entry name" value="Prolidase"/>
    <property type="match status" value="1"/>
</dbReference>
<dbReference type="GeneID" id="91086217"/>
<reference evidence="6" key="3">
    <citation type="submission" date="2024-01" db="EMBL/GenBank/DDBJ databases">
        <authorList>
            <person name="Coelho M.A."/>
            <person name="David-Palma M."/>
            <person name="Shea T."/>
            <person name="Sun S."/>
            <person name="Cuomo C.A."/>
            <person name="Heitman J."/>
        </authorList>
    </citation>
    <scope>NUCLEOTIDE SEQUENCE</scope>
    <source>
        <strain evidence="6">CBS 7841</strain>
    </source>
</reference>
<evidence type="ECO:0000256" key="1">
    <source>
        <dbReference type="ARBA" id="ARBA00001936"/>
    </source>
</evidence>
<keyword evidence="7" id="KW-1185">Reference proteome</keyword>
<reference evidence="6" key="1">
    <citation type="submission" date="2016-06" db="EMBL/GenBank/DDBJ databases">
        <authorList>
            <person name="Cuomo C."/>
            <person name="Litvintseva A."/>
            <person name="Heitman J."/>
            <person name="Chen Y."/>
            <person name="Sun S."/>
            <person name="Springer D."/>
            <person name="Dromer F."/>
            <person name="Young S."/>
            <person name="Zeng Q."/>
            <person name="Chapman S."/>
            <person name="Gujja S."/>
            <person name="Saif S."/>
            <person name="Birren B."/>
        </authorList>
    </citation>
    <scope>NUCLEOTIDE SEQUENCE</scope>
    <source>
        <strain evidence="6">CBS 7841</strain>
    </source>
</reference>
<evidence type="ECO:0000313" key="6">
    <source>
        <dbReference type="EMBL" id="WVN86832.1"/>
    </source>
</evidence>
<name>A0A1E3IRI4_9TREE</name>
<reference evidence="6" key="2">
    <citation type="journal article" date="2022" name="Elife">
        <title>Obligate sexual reproduction of a homothallic fungus closely related to the Cryptococcus pathogenic species complex.</title>
        <authorList>
            <person name="Passer A.R."/>
            <person name="Clancey S.A."/>
            <person name="Shea T."/>
            <person name="David-Palma M."/>
            <person name="Averette A.F."/>
            <person name="Boekhout T."/>
            <person name="Porcel B.M."/>
            <person name="Nowrousian M."/>
            <person name="Cuomo C.A."/>
            <person name="Sun S."/>
            <person name="Heitman J."/>
            <person name="Coelho M.A."/>
        </authorList>
    </citation>
    <scope>NUCLEOTIDE SEQUENCE</scope>
    <source>
        <strain evidence="6">CBS 7841</strain>
    </source>
</reference>
<dbReference type="Gene3D" id="3.40.350.10">
    <property type="entry name" value="Creatinase/prolidase N-terminal domain"/>
    <property type="match status" value="1"/>
</dbReference>
<dbReference type="Gene3D" id="3.90.230.10">
    <property type="entry name" value="Creatinase/methionine aminopeptidase superfamily"/>
    <property type="match status" value="1"/>
</dbReference>
<dbReference type="PANTHER" id="PTHR43226">
    <property type="entry name" value="XAA-PRO AMINOPEPTIDASE 3"/>
    <property type="match status" value="1"/>
</dbReference>
<dbReference type="EMBL" id="CP143785">
    <property type="protein sequence ID" value="WVN86832.1"/>
    <property type="molecule type" value="Genomic_DNA"/>
</dbReference>
<evidence type="ECO:0000256" key="5">
    <source>
        <dbReference type="ARBA" id="ARBA00023211"/>
    </source>
</evidence>
<dbReference type="Pfam" id="PF05195">
    <property type="entry name" value="AMP_N"/>
    <property type="match status" value="1"/>
</dbReference>
<dbReference type="SUPFAM" id="SSF55920">
    <property type="entry name" value="Creatinase/aminopeptidase"/>
    <property type="match status" value="2"/>
</dbReference>
<evidence type="ECO:0000313" key="7">
    <source>
        <dbReference type="Proteomes" id="UP000094043"/>
    </source>
</evidence>
<comment type="cofactor">
    <cofactor evidence="1">
        <name>Mn(2+)</name>
        <dbReference type="ChEBI" id="CHEBI:29035"/>
    </cofactor>
</comment>
<dbReference type="OrthoDB" id="10261878at2759"/>
<dbReference type="InterPro" id="IPR029149">
    <property type="entry name" value="Creatin/AminoP/Spt16_N"/>
</dbReference>
<evidence type="ECO:0000256" key="2">
    <source>
        <dbReference type="ARBA" id="ARBA00008766"/>
    </source>
</evidence>
<dbReference type="SMART" id="SM01011">
    <property type="entry name" value="AMP_N"/>
    <property type="match status" value="1"/>
</dbReference>
<dbReference type="VEuPathDB" id="FungiDB:L203_01256"/>
<dbReference type="AlphaFoldDB" id="A0A1E3IRI4"/>
<gene>
    <name evidence="6" type="ORF">L203_102005</name>
</gene>
<dbReference type="KEGG" id="cdep:91086217"/>
<evidence type="ECO:0000256" key="4">
    <source>
        <dbReference type="ARBA" id="ARBA00022801"/>
    </source>
</evidence>
<sequence>MSAKYPARSHALKLVHELVKLIPEADQDKLHGIFLQGSPILYREDTDHELPFHQEANFNYLSGIHHPSCSLAIFFSLSSNPSSVSVIEHHLFIPAADPAETMWSVAPPTLEEARKAYDSDNITYTSSLPGVLRSAVESGNGQIILHTLPRNMEYPACPAPIDDTPGLQLESSYLFTSLHIARLTKDEHEISLIRQANEISSAAHQVVMGELGRFAASRVLGNSTREWKKRTGKESISEWEIESERDAEAVFIASCKRMGATSQAYLPIVASGVRASTLHYVCNDKLFPSLPREQGDVSFAQPLSRGCCDDYSNSPMTTTLHNESFFPQLLLIDAGCEWKGYASDITRVMPVGNGGRFTKEGGEIYELVLVMQKECEALVKPGIHWDTIHLHAHKVLISGLLSLGIVTGTPEEILRSGITAAFFPHGLGHSLGLDTHDSLQYLRQTHIDIPETSFISPKLYKYLRIRQPLQVNMVLTVEPGCYFAPQLMQEHGVWTSPYVVKAKLKEYVGIGGVRIEDVIIVRETGAENLTTVGKERAWVESICSDGLA</sequence>